<feature type="compositionally biased region" description="Low complexity" evidence="1">
    <location>
        <begin position="29"/>
        <end position="38"/>
    </location>
</feature>
<dbReference type="EMBL" id="JBCLYO010000006">
    <property type="protein sequence ID" value="KAL0087773.1"/>
    <property type="molecule type" value="Genomic_DNA"/>
</dbReference>
<dbReference type="Proteomes" id="UP001448207">
    <property type="component" value="Unassembled WGS sequence"/>
</dbReference>
<evidence type="ECO:0000313" key="4">
    <source>
        <dbReference type="Proteomes" id="UP001448207"/>
    </source>
</evidence>
<gene>
    <name evidence="3" type="ORF">J3Q64DRAFT_1734385</name>
</gene>
<reference evidence="3 4" key="1">
    <citation type="submission" date="2024-04" db="EMBL/GenBank/DDBJ databases">
        <title>Symmetric and asymmetric DNA N6-adenine methylation regulates different biological responses in Mucorales.</title>
        <authorList>
            <consortium name="Lawrence Berkeley National Laboratory"/>
            <person name="Lax C."/>
            <person name="Mondo S.J."/>
            <person name="Osorio-Concepcion M."/>
            <person name="Muszewska A."/>
            <person name="Corrochano-Luque M."/>
            <person name="Gutierrez G."/>
            <person name="Riley R."/>
            <person name="Lipzen A."/>
            <person name="Guo J."/>
            <person name="Hundley H."/>
            <person name="Amirebrahimi M."/>
            <person name="Ng V."/>
            <person name="Lorenzo-Gutierrez D."/>
            <person name="Binder U."/>
            <person name="Yang J."/>
            <person name="Song Y."/>
            <person name="Canovas D."/>
            <person name="Navarro E."/>
            <person name="Freitag M."/>
            <person name="Gabaldon T."/>
            <person name="Grigoriev I.V."/>
            <person name="Corrochano L.M."/>
            <person name="Nicolas F.E."/>
            <person name="Garre V."/>
        </authorList>
    </citation>
    <scope>NUCLEOTIDE SEQUENCE [LARGE SCALE GENOMIC DNA]</scope>
    <source>
        <strain evidence="3 4">L51</strain>
    </source>
</reference>
<feature type="transmembrane region" description="Helical" evidence="2">
    <location>
        <begin position="113"/>
        <end position="130"/>
    </location>
</feature>
<dbReference type="Pfam" id="PF04657">
    <property type="entry name" value="DMT_YdcZ"/>
    <property type="match status" value="1"/>
</dbReference>
<evidence type="ECO:0000313" key="3">
    <source>
        <dbReference type="EMBL" id="KAL0087773.1"/>
    </source>
</evidence>
<keyword evidence="4" id="KW-1185">Reference proteome</keyword>
<dbReference type="InterPro" id="IPR006750">
    <property type="entry name" value="YdcZ"/>
</dbReference>
<keyword evidence="2" id="KW-0472">Membrane</keyword>
<evidence type="ECO:0000256" key="2">
    <source>
        <dbReference type="SAM" id="Phobius"/>
    </source>
</evidence>
<dbReference type="PANTHER" id="PTHR34821">
    <property type="entry name" value="INNER MEMBRANE PROTEIN YDCZ"/>
    <property type="match status" value="1"/>
</dbReference>
<dbReference type="PANTHER" id="PTHR34821:SF2">
    <property type="entry name" value="INNER MEMBRANE PROTEIN YDCZ"/>
    <property type="match status" value="1"/>
</dbReference>
<feature type="transmembrane region" description="Helical" evidence="2">
    <location>
        <begin position="231"/>
        <end position="249"/>
    </location>
</feature>
<name>A0ABR3B208_PHYBL</name>
<proteinExistence type="predicted"/>
<organism evidence="3 4">
    <name type="scientific">Phycomyces blakesleeanus</name>
    <dbReference type="NCBI Taxonomy" id="4837"/>
    <lineage>
        <taxon>Eukaryota</taxon>
        <taxon>Fungi</taxon>
        <taxon>Fungi incertae sedis</taxon>
        <taxon>Mucoromycota</taxon>
        <taxon>Mucoromycotina</taxon>
        <taxon>Mucoromycetes</taxon>
        <taxon>Mucorales</taxon>
        <taxon>Phycomycetaceae</taxon>
        <taxon>Phycomyces</taxon>
    </lineage>
</organism>
<feature type="region of interest" description="Disordered" evidence="1">
    <location>
        <begin position="82"/>
        <end position="102"/>
    </location>
</feature>
<accession>A0ABR3B208</accession>
<feature type="compositionally biased region" description="Acidic residues" evidence="1">
    <location>
        <begin position="84"/>
        <end position="94"/>
    </location>
</feature>
<feature type="compositionally biased region" description="Polar residues" evidence="1">
    <location>
        <begin position="1"/>
        <end position="18"/>
    </location>
</feature>
<comment type="caution">
    <text evidence="3">The sequence shown here is derived from an EMBL/GenBank/DDBJ whole genome shotgun (WGS) entry which is preliminary data.</text>
</comment>
<keyword evidence="2" id="KW-0812">Transmembrane</keyword>
<feature type="region of interest" description="Disordered" evidence="1">
    <location>
        <begin position="1"/>
        <end position="67"/>
    </location>
</feature>
<evidence type="ECO:0000256" key="1">
    <source>
        <dbReference type="SAM" id="MobiDB-lite"/>
    </source>
</evidence>
<feature type="transmembrane region" description="Helical" evidence="2">
    <location>
        <begin position="150"/>
        <end position="170"/>
    </location>
</feature>
<sequence length="250" mass="27102">MRQETVQEQYRAESTTHAPDTLQMHHLDSLTTLTSQTSPDVPAVPAVLEGPEGPEGPDDLEAPGNQSGERRLELGLGEEHVDVPESEDSDDQDSIVDVQPPRRKTKPNFLQKLPIFSVLSLICAGCALAIQSACNATLTRYGTRSFTSVFSFGSGLILCTIFFLVDIFILKRPLPNIRKAKGAYYVIINILTVPRLGAATVLAIFVGSQVIVACIVDHFGLVGMKKRPFTIPRIIASLGLVGCVVVIAMF</sequence>
<feature type="transmembrane region" description="Helical" evidence="2">
    <location>
        <begin position="182"/>
        <end position="211"/>
    </location>
</feature>
<evidence type="ECO:0008006" key="5">
    <source>
        <dbReference type="Google" id="ProtNLM"/>
    </source>
</evidence>
<keyword evidence="2" id="KW-1133">Transmembrane helix</keyword>
<protein>
    <recommendedName>
        <fullName evidence="5">EamA domain-containing protein</fullName>
    </recommendedName>
</protein>